<accession>D3T6L5</accession>
<dbReference type="HOGENOM" id="CLU_3012820_0_0_9"/>
<dbReference type="KEGG" id="tit:Thit_0312"/>
<evidence type="ECO:0000313" key="1">
    <source>
        <dbReference type="EMBL" id="ADD01628.1"/>
    </source>
</evidence>
<protein>
    <submittedName>
        <fullName evidence="1">Uncharacterized protein</fullName>
    </submittedName>
</protein>
<gene>
    <name evidence="1" type="ordered locus">Thit_0312</name>
</gene>
<proteinExistence type="predicted"/>
<dbReference type="EMBL" id="CP001936">
    <property type="protein sequence ID" value="ADD01628.1"/>
    <property type="molecule type" value="Genomic_DNA"/>
</dbReference>
<organism evidence="1 2">
    <name type="scientific">Thermoanaerobacter italicus (strain DSM 9252 / Ab9)</name>
    <dbReference type="NCBI Taxonomy" id="580331"/>
    <lineage>
        <taxon>Bacteria</taxon>
        <taxon>Bacillati</taxon>
        <taxon>Bacillota</taxon>
        <taxon>Clostridia</taxon>
        <taxon>Thermoanaerobacterales</taxon>
        <taxon>Thermoanaerobacteraceae</taxon>
        <taxon>Thermoanaerobacter</taxon>
    </lineage>
</organism>
<reference evidence="1" key="1">
    <citation type="submission" date="2010-02" db="EMBL/GenBank/DDBJ databases">
        <title>Complete sequence of Thermoanaerobacter italicus Ab9.</title>
        <authorList>
            <consortium name="US DOE Joint Genome Institute"/>
            <person name="Lucas S."/>
            <person name="Copeland A."/>
            <person name="Lapidus A."/>
            <person name="Cheng J.-F."/>
            <person name="Bruce D."/>
            <person name="Goodwin L."/>
            <person name="Pitluck S."/>
            <person name="Chertkov O."/>
            <person name="Detter J.C."/>
            <person name="Han C."/>
            <person name="Tapia R."/>
            <person name="Land M."/>
            <person name="Hauser L."/>
            <person name="Kyrpides N."/>
            <person name="Mikhailova N."/>
            <person name="Hemme C.L."/>
            <person name="Woyke T."/>
        </authorList>
    </citation>
    <scope>NUCLEOTIDE SEQUENCE [LARGE SCALE GENOMIC DNA]</scope>
    <source>
        <strain evidence="1">Ab9</strain>
    </source>
</reference>
<dbReference type="Proteomes" id="UP000001552">
    <property type="component" value="Chromosome"/>
</dbReference>
<dbReference type="AlphaFoldDB" id="D3T6L5"/>
<evidence type="ECO:0000313" key="2">
    <source>
        <dbReference type="Proteomes" id="UP000001552"/>
    </source>
</evidence>
<sequence>MVIYVTLRCKILKNPSNNKHVFINLIQNQFYDSLKQEAERPFVLKNSKKGGILGVK</sequence>
<name>D3T6L5_THEIA</name>
<keyword evidence="2" id="KW-1185">Reference proteome</keyword>